<sequence>MVVAIGDTVYPQALFKQLPVYTDTTQTIEPYDMQLSINGRHKHFFPSQYSTTQSHNENTFLDTVCHEILHGMGISTSFTIENSFLSNYNYTTYNNILVSFTVKLNPFEKHIYTSNGLSIGEWVDEMNKENTKFYIPSPIRALYTEKHSESAQSITRYVQEEQGLYFLTKDGTHVYLETGVPFKAGTSIAHISSKYNTTTDRLITRRSMNGQGIHDITREGWKTSPFGQRTLKILETMGYPLNPNPKYENSLSYFNHVKKNINRNTNTRYEDSPDDNEEDIKPNKNIEETNTKNNEDIITDKSIEEDTNTKNDDIPKQYEELPTNKKFKKDTNKKYQDIPTNKNIKKSTSTTKNISPPKITVSKNDNEKPRQKSKRPIKNSSRQKSNKPPSTPSTSNKTAKKPITATKRAKKPSTKKLTKKTHRQKFLKFPGKRITKKTLRKGSKKPHTKPNTAVKPTKKTLVKPKTAYKPTIKKATKKTPRQKSRNHLTKPRRSKTPIRRLIKKKARKSSYYTKRFHTYY</sequence>
<accession>A0ACC2T8B2</accession>
<gene>
    <name evidence="1" type="ORF">DSO57_1002958</name>
</gene>
<name>A0ACC2T8B2_9FUNG</name>
<dbReference type="Proteomes" id="UP001165960">
    <property type="component" value="Unassembled WGS sequence"/>
</dbReference>
<protein>
    <submittedName>
        <fullName evidence="1">Uncharacterized protein</fullName>
    </submittedName>
</protein>
<reference evidence="1" key="1">
    <citation type="submission" date="2022-04" db="EMBL/GenBank/DDBJ databases">
        <title>Genome of the entomopathogenic fungus Entomophthora muscae.</title>
        <authorList>
            <person name="Elya C."/>
            <person name="Lovett B.R."/>
            <person name="Lee E."/>
            <person name="Macias A.M."/>
            <person name="Hajek A.E."/>
            <person name="De Bivort B.L."/>
            <person name="Kasson M.T."/>
            <person name="De Fine Licht H.H."/>
            <person name="Stajich J.E."/>
        </authorList>
    </citation>
    <scope>NUCLEOTIDE SEQUENCE</scope>
    <source>
        <strain evidence="1">Berkeley</strain>
    </source>
</reference>
<proteinExistence type="predicted"/>
<keyword evidence="2" id="KW-1185">Reference proteome</keyword>
<comment type="caution">
    <text evidence="1">The sequence shown here is derived from an EMBL/GenBank/DDBJ whole genome shotgun (WGS) entry which is preliminary data.</text>
</comment>
<evidence type="ECO:0000313" key="1">
    <source>
        <dbReference type="EMBL" id="KAJ9070899.1"/>
    </source>
</evidence>
<evidence type="ECO:0000313" key="2">
    <source>
        <dbReference type="Proteomes" id="UP001165960"/>
    </source>
</evidence>
<organism evidence="1 2">
    <name type="scientific">Entomophthora muscae</name>
    <dbReference type="NCBI Taxonomy" id="34485"/>
    <lineage>
        <taxon>Eukaryota</taxon>
        <taxon>Fungi</taxon>
        <taxon>Fungi incertae sedis</taxon>
        <taxon>Zoopagomycota</taxon>
        <taxon>Entomophthoromycotina</taxon>
        <taxon>Entomophthoromycetes</taxon>
        <taxon>Entomophthorales</taxon>
        <taxon>Entomophthoraceae</taxon>
        <taxon>Entomophthora</taxon>
    </lineage>
</organism>
<dbReference type="EMBL" id="QTSX02003557">
    <property type="protein sequence ID" value="KAJ9070899.1"/>
    <property type="molecule type" value="Genomic_DNA"/>
</dbReference>